<dbReference type="OMA" id="YCTCIAL"/>
<feature type="non-terminal residue" evidence="3">
    <location>
        <position position="1"/>
    </location>
</feature>
<comment type="caution">
    <text evidence="3">The sequence shown here is derived from an EMBL/GenBank/DDBJ whole genome shotgun (WGS) entry which is preliminary data.</text>
</comment>
<reference evidence="3 4" key="1">
    <citation type="journal article" date="2018" name="Nat. Ecol. Evol.">
        <title>Shark genomes provide insights into elasmobranch evolution and the origin of vertebrates.</title>
        <authorList>
            <person name="Hara Y"/>
            <person name="Yamaguchi K"/>
            <person name="Onimaru K"/>
            <person name="Kadota M"/>
            <person name="Koyanagi M"/>
            <person name="Keeley SD"/>
            <person name="Tatsumi K"/>
            <person name="Tanaka K"/>
            <person name="Motone F"/>
            <person name="Kageyama Y"/>
            <person name="Nozu R"/>
            <person name="Adachi N"/>
            <person name="Nishimura O"/>
            <person name="Nakagawa R"/>
            <person name="Tanegashima C"/>
            <person name="Kiyatake I"/>
            <person name="Matsumoto R"/>
            <person name="Murakumo K"/>
            <person name="Nishida K"/>
            <person name="Terakita A"/>
            <person name="Kuratani S"/>
            <person name="Sato K"/>
            <person name="Hyodo S Kuraku.S."/>
        </authorList>
    </citation>
    <scope>NUCLEOTIDE SEQUENCE [LARGE SCALE GENOMIC DNA]</scope>
</reference>
<accession>A0A401RLN4</accession>
<protein>
    <recommendedName>
        <fullName evidence="2">SH2 domain-containing protein</fullName>
    </recommendedName>
</protein>
<dbReference type="SMART" id="SM00252">
    <property type="entry name" value="SH2"/>
    <property type="match status" value="1"/>
</dbReference>
<dbReference type="OrthoDB" id="5977126at2759"/>
<dbReference type="PROSITE" id="PS50001">
    <property type="entry name" value="SH2"/>
    <property type="match status" value="1"/>
</dbReference>
<dbReference type="PANTHER" id="PTHR11243">
    <property type="entry name" value="GROWTH FACTOR RECEPTOR-BOUND PROTEIN"/>
    <property type="match status" value="1"/>
</dbReference>
<evidence type="ECO:0000313" key="4">
    <source>
        <dbReference type="Proteomes" id="UP000287033"/>
    </source>
</evidence>
<evidence type="ECO:0000313" key="3">
    <source>
        <dbReference type="EMBL" id="GCC19072.1"/>
    </source>
</evidence>
<gene>
    <name evidence="3" type="ORF">chiPu_0020962</name>
</gene>
<dbReference type="SUPFAM" id="SSF55550">
    <property type="entry name" value="SH2 domain"/>
    <property type="match status" value="1"/>
</dbReference>
<dbReference type="InterPro" id="IPR000980">
    <property type="entry name" value="SH2"/>
</dbReference>
<dbReference type="PANTHER" id="PTHR11243:SF25">
    <property type="entry name" value="GROWTH FACTOR RECEPTOR-BOUND PROTEIN 7"/>
    <property type="match status" value="1"/>
</dbReference>
<evidence type="ECO:0000259" key="2">
    <source>
        <dbReference type="PROSITE" id="PS50001"/>
    </source>
</evidence>
<feature type="domain" description="SH2" evidence="2">
    <location>
        <begin position="7"/>
        <end position="103"/>
    </location>
</feature>
<evidence type="ECO:0000256" key="1">
    <source>
        <dbReference type="PROSITE-ProRule" id="PRU00191"/>
    </source>
</evidence>
<dbReference type="AlphaFoldDB" id="A0A401RLN4"/>
<dbReference type="Proteomes" id="UP000287033">
    <property type="component" value="Unassembled WGS sequence"/>
</dbReference>
<dbReference type="Gene3D" id="3.30.505.10">
    <property type="entry name" value="SH2 domain"/>
    <property type="match status" value="1"/>
</dbReference>
<dbReference type="PRINTS" id="PR00401">
    <property type="entry name" value="SH2DOMAIN"/>
</dbReference>
<dbReference type="EMBL" id="BEZZ01003172">
    <property type="protein sequence ID" value="GCC19072.1"/>
    <property type="molecule type" value="Genomic_DNA"/>
</dbReference>
<name>A0A401RLN4_CHIPU</name>
<dbReference type="Pfam" id="PF00017">
    <property type="entry name" value="SH2"/>
    <property type="match status" value="1"/>
</dbReference>
<keyword evidence="1" id="KW-0727">SH2 domain</keyword>
<keyword evidence="4" id="KW-1185">Reference proteome</keyword>
<organism evidence="3 4">
    <name type="scientific">Chiloscyllium punctatum</name>
    <name type="common">Brownbanded bambooshark</name>
    <name type="synonym">Hemiscyllium punctatum</name>
    <dbReference type="NCBI Taxonomy" id="137246"/>
    <lineage>
        <taxon>Eukaryota</taxon>
        <taxon>Metazoa</taxon>
        <taxon>Chordata</taxon>
        <taxon>Craniata</taxon>
        <taxon>Vertebrata</taxon>
        <taxon>Chondrichthyes</taxon>
        <taxon>Elasmobranchii</taxon>
        <taxon>Galeomorphii</taxon>
        <taxon>Galeoidea</taxon>
        <taxon>Orectolobiformes</taxon>
        <taxon>Hemiscylliidae</taxon>
        <taxon>Chiloscyllium</taxon>
    </lineage>
</organism>
<proteinExistence type="predicted"/>
<dbReference type="STRING" id="137246.A0A401RLN4"/>
<dbReference type="InterPro" id="IPR039664">
    <property type="entry name" value="GRB/APBB1IP"/>
</dbReference>
<dbReference type="InterPro" id="IPR036860">
    <property type="entry name" value="SH2_dom_sf"/>
</dbReference>
<sequence length="108" mass="12625">IHRSQPWFHGRISREEAHRLIIQHGHIDGVFLIRESQRTPKGFVLTLSHHHKTKHFLVVPCEEDGQTYLTVDTGQTKFTDLIQLVDFYQINRGVLPCSLKHYCTRVPL</sequence>